<dbReference type="SUPFAM" id="SSF57283">
    <property type="entry name" value="PMP inhibitors"/>
    <property type="match status" value="2"/>
</dbReference>
<evidence type="ECO:0000256" key="2">
    <source>
        <dbReference type="ARBA" id="ARBA00022525"/>
    </source>
</evidence>
<feature type="region of interest" description="Disordered" evidence="8">
    <location>
        <begin position="365"/>
        <end position="387"/>
    </location>
</feature>
<comment type="subcellular location">
    <subcellularLocation>
        <location evidence="1">Secreted</location>
    </subcellularLocation>
</comment>
<dbReference type="InParanoid" id="A0A6P8ZTN5"/>
<proteinExistence type="inferred from homology"/>
<feature type="domain" description="Pacifastin" evidence="10">
    <location>
        <begin position="241"/>
        <end position="275"/>
    </location>
</feature>
<dbReference type="Pfam" id="PF05375">
    <property type="entry name" value="Pacifastin_I"/>
    <property type="match status" value="1"/>
</dbReference>
<dbReference type="PROSITE" id="PS51446">
    <property type="entry name" value="PACIFASTIN"/>
    <property type="match status" value="1"/>
</dbReference>
<dbReference type="GO" id="GO:0004867">
    <property type="term" value="F:serine-type endopeptidase inhibitor activity"/>
    <property type="evidence" value="ECO:0007669"/>
    <property type="project" value="UniProtKB-UniRule"/>
</dbReference>
<evidence type="ECO:0000256" key="8">
    <source>
        <dbReference type="SAM" id="MobiDB-lite"/>
    </source>
</evidence>
<comment type="caution">
    <text evidence="7">Lacks conserved residue(s) required for the propagation of feature annotation.</text>
</comment>
<dbReference type="OrthoDB" id="6743812at2759"/>
<dbReference type="PROSITE" id="PS51257">
    <property type="entry name" value="PROKAR_LIPOPROTEIN"/>
    <property type="match status" value="1"/>
</dbReference>
<comment type="similarity">
    <text evidence="6 7">Belongs to the protease inhibitor I19 family.</text>
</comment>
<evidence type="ECO:0000256" key="6">
    <source>
        <dbReference type="ARBA" id="ARBA00029459"/>
    </source>
</evidence>
<feature type="signal peptide" evidence="9">
    <location>
        <begin position="1"/>
        <end position="23"/>
    </location>
</feature>
<dbReference type="Proteomes" id="UP000515158">
    <property type="component" value="Unplaced"/>
</dbReference>
<feature type="disulfide bond" evidence="7">
    <location>
        <begin position="257"/>
        <end position="267"/>
    </location>
</feature>
<evidence type="ECO:0000256" key="3">
    <source>
        <dbReference type="ARBA" id="ARBA00022690"/>
    </source>
</evidence>
<dbReference type="InterPro" id="IPR036201">
    <property type="entry name" value="Pacifastin_dom_sf"/>
</dbReference>
<evidence type="ECO:0000256" key="7">
    <source>
        <dbReference type="PROSITE-ProRule" id="PRU00776"/>
    </source>
</evidence>
<protein>
    <submittedName>
        <fullName evidence="12">Ice-structuring glycoprotein-like</fullName>
    </submittedName>
</protein>
<keyword evidence="4 7" id="KW-0722">Serine protease inhibitor</keyword>
<dbReference type="GO" id="GO:0005576">
    <property type="term" value="C:extracellular region"/>
    <property type="evidence" value="ECO:0007669"/>
    <property type="project" value="UniProtKB-SubCell"/>
</dbReference>
<reference evidence="12" key="1">
    <citation type="submission" date="2025-08" db="UniProtKB">
        <authorList>
            <consortium name="RefSeq"/>
        </authorList>
    </citation>
    <scope>IDENTIFICATION</scope>
    <source>
        <tissue evidence="12">Total insect</tissue>
    </source>
</reference>
<evidence type="ECO:0000256" key="1">
    <source>
        <dbReference type="ARBA" id="ARBA00004613"/>
    </source>
</evidence>
<dbReference type="KEGG" id="tpal:117649594"/>
<keyword evidence="11" id="KW-1185">Reference proteome</keyword>
<dbReference type="AlphaFoldDB" id="A0A6P8ZTN5"/>
<evidence type="ECO:0000313" key="12">
    <source>
        <dbReference type="RefSeq" id="XP_034248376.1"/>
    </source>
</evidence>
<feature type="region of interest" description="Disordered" evidence="8">
    <location>
        <begin position="215"/>
        <end position="234"/>
    </location>
</feature>
<evidence type="ECO:0000313" key="11">
    <source>
        <dbReference type="Proteomes" id="UP000515158"/>
    </source>
</evidence>
<keyword evidence="2" id="KW-0964">Secreted</keyword>
<dbReference type="InterPro" id="IPR008037">
    <property type="entry name" value="Pacifastin_dom"/>
</dbReference>
<keyword evidence="5 7" id="KW-1015">Disulfide bond</keyword>
<evidence type="ECO:0000256" key="5">
    <source>
        <dbReference type="ARBA" id="ARBA00023157"/>
    </source>
</evidence>
<keyword evidence="9" id="KW-0732">Signal</keyword>
<feature type="compositionally biased region" description="Polar residues" evidence="8">
    <location>
        <begin position="222"/>
        <end position="234"/>
    </location>
</feature>
<evidence type="ECO:0000256" key="9">
    <source>
        <dbReference type="SAM" id="SignalP"/>
    </source>
</evidence>
<evidence type="ECO:0000259" key="10">
    <source>
        <dbReference type="PROSITE" id="PS51446"/>
    </source>
</evidence>
<keyword evidence="3 7" id="KW-0646">Protease inhibitor</keyword>
<evidence type="ECO:0000256" key="4">
    <source>
        <dbReference type="ARBA" id="ARBA00022900"/>
    </source>
</evidence>
<organism evidence="12">
    <name type="scientific">Thrips palmi</name>
    <name type="common">Melon thrips</name>
    <dbReference type="NCBI Taxonomy" id="161013"/>
    <lineage>
        <taxon>Eukaryota</taxon>
        <taxon>Metazoa</taxon>
        <taxon>Ecdysozoa</taxon>
        <taxon>Arthropoda</taxon>
        <taxon>Hexapoda</taxon>
        <taxon>Insecta</taxon>
        <taxon>Pterygota</taxon>
        <taxon>Neoptera</taxon>
        <taxon>Paraneoptera</taxon>
        <taxon>Thysanoptera</taxon>
        <taxon>Terebrantia</taxon>
        <taxon>Thripoidea</taxon>
        <taxon>Thripidae</taxon>
        <taxon>Thrips</taxon>
    </lineage>
</organism>
<feature type="disulfide bond" evidence="7">
    <location>
        <begin position="244"/>
        <end position="259"/>
    </location>
</feature>
<accession>A0A6P8ZTN5</accession>
<dbReference type="GeneID" id="117649594"/>
<gene>
    <name evidence="12" type="primary">LOC117649594</name>
</gene>
<feature type="disulfide bond" evidence="7">
    <location>
        <begin position="254"/>
        <end position="272"/>
    </location>
</feature>
<sequence>MTAKMNTAWALSLLVLALAGCSATKCRHEGRFWDGCNWCYCRDHYVVGCTNMACLSLPEDAYRIDPHRATIGPPQREGLFAYQPGRGRVVDPSGWPCQMGSSWLEEGGCVRCICANKMIKCRDSGMCLNGEPVSNELMPPQTEYVRRRREDASAAAATPAPPAAPVAEPAVEPTAALAESTTSTAWVATEPAAATTAAAGVAEVAESTVAPAGPAAEAANATRSTVAPPATTTAQNTVVKDRSCRSGSTWEEDCNSCWCLDNGRAACTTNSCEPPPPLTLGAPGSHAATIAGGPGGPGAAPAIAVPGAAAPAAAVPAAGAPASGVAPAAAPAPAAGAVQATVPSSTPSSAAVTAAVPIAEPAAAPAGGAVVGGSGSSTSSAAGSRRKRRVVLLGA</sequence>
<dbReference type="RefSeq" id="XP_034248376.1">
    <property type="nucleotide sequence ID" value="XM_034392485.1"/>
</dbReference>
<feature type="region of interest" description="Disordered" evidence="8">
    <location>
        <begin position="146"/>
        <end position="166"/>
    </location>
</feature>
<name>A0A6P8ZTN5_THRPL</name>
<feature type="chain" id="PRO_5027858484" evidence="9">
    <location>
        <begin position="24"/>
        <end position="395"/>
    </location>
</feature>